<dbReference type="Gene3D" id="3.40.50.300">
    <property type="entry name" value="P-loop containing nucleotide triphosphate hydrolases"/>
    <property type="match status" value="1"/>
</dbReference>
<protein>
    <recommendedName>
        <fullName evidence="1">ABC transporter domain-containing protein</fullName>
    </recommendedName>
</protein>
<comment type="caution">
    <text evidence="2">The sequence shown here is derived from an EMBL/GenBank/DDBJ whole genome shotgun (WGS) entry which is preliminary data.</text>
</comment>
<reference evidence="2 3" key="1">
    <citation type="journal article" date="2023" name="Plants (Basel)">
        <title>Bridging the Gap: Combining Genomics and Transcriptomics Approaches to Understand Stylosanthes scabra, an Orphan Legume from the Brazilian Caatinga.</title>
        <authorList>
            <person name="Ferreira-Neto J.R.C."/>
            <person name="da Silva M.D."/>
            <person name="Binneck E."/>
            <person name="de Melo N.F."/>
            <person name="da Silva R.H."/>
            <person name="de Melo A.L.T.M."/>
            <person name="Pandolfi V."/>
            <person name="Bustamante F.O."/>
            <person name="Brasileiro-Vidal A.C."/>
            <person name="Benko-Iseppon A.M."/>
        </authorList>
    </citation>
    <scope>NUCLEOTIDE SEQUENCE [LARGE SCALE GENOMIC DNA]</scope>
    <source>
        <tissue evidence="2">Leaves</tissue>
    </source>
</reference>
<evidence type="ECO:0000313" key="2">
    <source>
        <dbReference type="EMBL" id="MED6199505.1"/>
    </source>
</evidence>
<dbReference type="Proteomes" id="UP001341840">
    <property type="component" value="Unassembled WGS sequence"/>
</dbReference>
<evidence type="ECO:0000313" key="3">
    <source>
        <dbReference type="Proteomes" id="UP001341840"/>
    </source>
</evidence>
<name>A0ABU6XR97_9FABA</name>
<keyword evidence="3" id="KW-1185">Reference proteome</keyword>
<dbReference type="PANTHER" id="PTHR48040:SF18">
    <property type="entry name" value="PLEIOTROPIC DRUG RESISTANCE PROTEIN 3-LIKE ISOFORM X1"/>
    <property type="match status" value="1"/>
</dbReference>
<dbReference type="EMBL" id="JASCZI010212453">
    <property type="protein sequence ID" value="MED6199505.1"/>
    <property type="molecule type" value="Genomic_DNA"/>
</dbReference>
<dbReference type="PANTHER" id="PTHR48040">
    <property type="entry name" value="PLEIOTROPIC DRUG RESISTANCE PROTEIN 1-LIKE ISOFORM X1"/>
    <property type="match status" value="1"/>
</dbReference>
<dbReference type="InterPro" id="IPR003439">
    <property type="entry name" value="ABC_transporter-like_ATP-bd"/>
</dbReference>
<dbReference type="SUPFAM" id="SSF52540">
    <property type="entry name" value="P-loop containing nucleoside triphosphate hydrolases"/>
    <property type="match status" value="1"/>
</dbReference>
<dbReference type="Pfam" id="PF00005">
    <property type="entry name" value="ABC_tran"/>
    <property type="match status" value="1"/>
</dbReference>
<organism evidence="2 3">
    <name type="scientific">Stylosanthes scabra</name>
    <dbReference type="NCBI Taxonomy" id="79078"/>
    <lineage>
        <taxon>Eukaryota</taxon>
        <taxon>Viridiplantae</taxon>
        <taxon>Streptophyta</taxon>
        <taxon>Embryophyta</taxon>
        <taxon>Tracheophyta</taxon>
        <taxon>Spermatophyta</taxon>
        <taxon>Magnoliopsida</taxon>
        <taxon>eudicotyledons</taxon>
        <taxon>Gunneridae</taxon>
        <taxon>Pentapetalae</taxon>
        <taxon>rosids</taxon>
        <taxon>fabids</taxon>
        <taxon>Fabales</taxon>
        <taxon>Fabaceae</taxon>
        <taxon>Papilionoideae</taxon>
        <taxon>50 kb inversion clade</taxon>
        <taxon>dalbergioids sensu lato</taxon>
        <taxon>Dalbergieae</taxon>
        <taxon>Pterocarpus clade</taxon>
        <taxon>Stylosanthes</taxon>
    </lineage>
</organism>
<evidence type="ECO:0000259" key="1">
    <source>
        <dbReference type="Pfam" id="PF00005"/>
    </source>
</evidence>
<dbReference type="InterPro" id="IPR027417">
    <property type="entry name" value="P-loop_NTPase"/>
</dbReference>
<feature type="domain" description="ABC transporter" evidence="1">
    <location>
        <begin position="98"/>
        <end position="175"/>
    </location>
</feature>
<sequence length="197" mass="22020">MRYENVLPMLCMCDDREEAEELIRSQFSNQLSTSSLTHLCVNVRNEGWRCVSTLIYSLKSGKFVIIVVWSVSGQTFDEGVREMRNRGFRQKKLQLLCDITGSLRPSILTELMGVSGVGKTTLLDVLCGRKTGGTIEGDIRIRGYPKVQETFARISGYCGQNDIHSPNITVEKSVTFSAWLQLPPKIDALTKSVHVSS</sequence>
<accession>A0ABU6XR97</accession>
<gene>
    <name evidence="2" type="ORF">PIB30_076530</name>
</gene>
<proteinExistence type="predicted"/>